<organism evidence="3 4">
    <name type="scientific">Heracleum sosnowskyi</name>
    <dbReference type="NCBI Taxonomy" id="360622"/>
    <lineage>
        <taxon>Eukaryota</taxon>
        <taxon>Viridiplantae</taxon>
        <taxon>Streptophyta</taxon>
        <taxon>Embryophyta</taxon>
        <taxon>Tracheophyta</taxon>
        <taxon>Spermatophyta</taxon>
        <taxon>Magnoliopsida</taxon>
        <taxon>eudicotyledons</taxon>
        <taxon>Gunneridae</taxon>
        <taxon>Pentapetalae</taxon>
        <taxon>asterids</taxon>
        <taxon>campanulids</taxon>
        <taxon>Apiales</taxon>
        <taxon>Apiaceae</taxon>
        <taxon>Apioideae</taxon>
        <taxon>apioid superclade</taxon>
        <taxon>Tordylieae</taxon>
        <taxon>Tordyliinae</taxon>
        <taxon>Heracleum</taxon>
    </lineage>
</organism>
<feature type="compositionally biased region" description="Basic and acidic residues" evidence="1">
    <location>
        <begin position="438"/>
        <end position="457"/>
    </location>
</feature>
<dbReference type="AlphaFoldDB" id="A0AAD8H8P2"/>
<feature type="domain" description="DUF4057" evidence="2">
    <location>
        <begin position="187"/>
        <end position="349"/>
    </location>
</feature>
<comment type="caution">
    <text evidence="3">The sequence shown here is derived from an EMBL/GenBank/DDBJ whole genome shotgun (WGS) entry which is preliminary data.</text>
</comment>
<evidence type="ECO:0000256" key="1">
    <source>
        <dbReference type="SAM" id="MobiDB-lite"/>
    </source>
</evidence>
<sequence length="552" mass="60148">MIKQYMHHLKAAQKVIRSSRYHHLRIVRRVTENELLINSGIDLKEYRKIFSKNYFQKQPELSGRSDSEAEANLKKQLSEAKCKELSGQNIFAPPPEIQPRPLAARALASRESITTGEATLNQPNGGPSVENNAEHVLKTSNNIPDQKFVELSGNDIIKGDTPPASDEPLHSANFREMRGSNIFADGKDGTVSLKEPASLPEVAKQRELSGTLDSEAEAKLKKQLLEAKCKELSGQNIFASPPEIQPRPLAARALASRESITTGEATLNQSNGGPSDENNAEHVVKTSNNIPDQKFVDLSGNDIIKGDTPPASEKPLRSAHFREMGSIFEGWEVESPVCRGARKPPGVTSFWKFCKRLTSFGKLCKRRRRLEATIIFAADAESDTADAESDTADADGADPDNKNGLRMYQQAVAGINNILFGEDRTVGPKKPASLPEVAKQRELSGRSDSEAEANLKKQLSEAKCEELSGQNIFAPPPEIQPRPLAARALASRESITTGEATLNQPNGGPSGEDKAEHVVKTSKKIPDQKFAELSGNDIFKGDTPPASDKPLA</sequence>
<protein>
    <recommendedName>
        <fullName evidence="2">DUF4057 domain-containing protein</fullName>
    </recommendedName>
</protein>
<evidence type="ECO:0000259" key="2">
    <source>
        <dbReference type="Pfam" id="PF13266"/>
    </source>
</evidence>
<dbReference type="EMBL" id="JAUIZM010000010">
    <property type="protein sequence ID" value="KAK1362481.1"/>
    <property type="molecule type" value="Genomic_DNA"/>
</dbReference>
<proteinExistence type="predicted"/>
<keyword evidence="4" id="KW-1185">Reference proteome</keyword>
<dbReference type="Pfam" id="PF13266">
    <property type="entry name" value="DUF4057"/>
    <property type="match status" value="2"/>
</dbReference>
<reference evidence="3" key="1">
    <citation type="submission" date="2023-02" db="EMBL/GenBank/DDBJ databases">
        <title>Genome of toxic invasive species Heracleum sosnowskyi carries increased number of genes despite the absence of recent whole-genome duplications.</title>
        <authorList>
            <person name="Schelkunov M."/>
            <person name="Shtratnikova V."/>
            <person name="Makarenko M."/>
            <person name="Klepikova A."/>
            <person name="Omelchenko D."/>
            <person name="Novikova G."/>
            <person name="Obukhova E."/>
            <person name="Bogdanov V."/>
            <person name="Penin A."/>
            <person name="Logacheva M."/>
        </authorList>
    </citation>
    <scope>NUCLEOTIDE SEQUENCE</scope>
    <source>
        <strain evidence="3">Hsosn_3</strain>
        <tissue evidence="3">Leaf</tissue>
    </source>
</reference>
<feature type="region of interest" description="Disordered" evidence="1">
    <location>
        <begin position="488"/>
        <end position="552"/>
    </location>
</feature>
<feature type="region of interest" description="Disordered" evidence="1">
    <location>
        <begin position="382"/>
        <end position="403"/>
    </location>
</feature>
<evidence type="ECO:0000313" key="3">
    <source>
        <dbReference type="EMBL" id="KAK1362481.1"/>
    </source>
</evidence>
<evidence type="ECO:0000313" key="4">
    <source>
        <dbReference type="Proteomes" id="UP001237642"/>
    </source>
</evidence>
<dbReference type="PANTHER" id="PTHR31132:SF13">
    <property type="entry name" value="N-LYSINE METHYLTRANSFERASE"/>
    <property type="match status" value="1"/>
</dbReference>
<feature type="compositionally biased region" description="Basic and acidic residues" evidence="1">
    <location>
        <begin position="511"/>
        <end position="530"/>
    </location>
</feature>
<accession>A0AAD8H8P2</accession>
<feature type="region of interest" description="Disordered" evidence="1">
    <location>
        <begin position="426"/>
        <end position="457"/>
    </location>
</feature>
<name>A0AAD8H8P2_9APIA</name>
<gene>
    <name evidence="3" type="ORF">POM88_046955</name>
</gene>
<feature type="compositionally biased region" description="Polar residues" evidence="1">
    <location>
        <begin position="493"/>
        <end position="507"/>
    </location>
</feature>
<dbReference type="PANTHER" id="PTHR31132">
    <property type="entry name" value="N-LYSINE METHYLTRANSFERASE"/>
    <property type="match status" value="1"/>
</dbReference>
<reference evidence="3" key="2">
    <citation type="submission" date="2023-05" db="EMBL/GenBank/DDBJ databases">
        <authorList>
            <person name="Schelkunov M.I."/>
        </authorList>
    </citation>
    <scope>NUCLEOTIDE SEQUENCE</scope>
    <source>
        <strain evidence="3">Hsosn_3</strain>
        <tissue evidence="3">Leaf</tissue>
    </source>
</reference>
<dbReference type="InterPro" id="IPR025131">
    <property type="entry name" value="DUF4057"/>
</dbReference>
<dbReference type="Proteomes" id="UP001237642">
    <property type="component" value="Unassembled WGS sequence"/>
</dbReference>
<feature type="compositionally biased region" description="Acidic residues" evidence="1">
    <location>
        <begin position="382"/>
        <end position="398"/>
    </location>
</feature>
<feature type="domain" description="DUF4057" evidence="2">
    <location>
        <begin position="384"/>
        <end position="549"/>
    </location>
</feature>